<comment type="caution">
    <text evidence="1">The sequence shown here is derived from an EMBL/GenBank/DDBJ whole genome shotgun (WGS) entry which is preliminary data.</text>
</comment>
<reference evidence="1" key="1">
    <citation type="journal article" date="2014" name="Int. J. Syst. Evol. Microbiol.">
        <title>Complete genome sequence of Corynebacterium casei LMG S-19264T (=DSM 44701T), isolated from a smear-ripened cheese.</title>
        <authorList>
            <consortium name="US DOE Joint Genome Institute (JGI-PGF)"/>
            <person name="Walter F."/>
            <person name="Albersmeier A."/>
            <person name="Kalinowski J."/>
            <person name="Ruckert C."/>
        </authorList>
    </citation>
    <scope>NUCLEOTIDE SEQUENCE</scope>
    <source>
        <strain evidence="1">CGMCC 4.5737</strain>
    </source>
</reference>
<accession>A0A8J3CJB1</accession>
<keyword evidence="2" id="KW-1185">Reference proteome</keyword>
<proteinExistence type="predicted"/>
<name>A0A8J3CJB1_9PSEU</name>
<reference evidence="1" key="2">
    <citation type="submission" date="2020-09" db="EMBL/GenBank/DDBJ databases">
        <authorList>
            <person name="Sun Q."/>
            <person name="Zhou Y."/>
        </authorList>
    </citation>
    <scope>NUCLEOTIDE SEQUENCE</scope>
    <source>
        <strain evidence="1">CGMCC 4.5737</strain>
    </source>
</reference>
<sequence>MASVEQVRAGISLANDKASESIGALQQAATAIEQAQTAFAAAAEGSTQSDAEQINAMFAQALRGINEVQQSVSSAMSSAESYANRL</sequence>
<organism evidence="1 2">
    <name type="scientific">Longimycelium tulufanense</name>
    <dbReference type="NCBI Taxonomy" id="907463"/>
    <lineage>
        <taxon>Bacteria</taxon>
        <taxon>Bacillati</taxon>
        <taxon>Actinomycetota</taxon>
        <taxon>Actinomycetes</taxon>
        <taxon>Pseudonocardiales</taxon>
        <taxon>Pseudonocardiaceae</taxon>
        <taxon>Longimycelium</taxon>
    </lineage>
</organism>
<gene>
    <name evidence="1" type="ORF">GCM10012275_52380</name>
</gene>
<dbReference type="EMBL" id="BMMK01000033">
    <property type="protein sequence ID" value="GGM75210.1"/>
    <property type="molecule type" value="Genomic_DNA"/>
</dbReference>
<evidence type="ECO:0000313" key="1">
    <source>
        <dbReference type="EMBL" id="GGM75210.1"/>
    </source>
</evidence>
<protein>
    <submittedName>
        <fullName evidence="1">Uncharacterized protein</fullName>
    </submittedName>
</protein>
<dbReference type="RefSeq" id="WP_189061080.1">
    <property type="nucleotide sequence ID" value="NZ_BMMK01000033.1"/>
</dbReference>
<dbReference type="Proteomes" id="UP000637578">
    <property type="component" value="Unassembled WGS sequence"/>
</dbReference>
<evidence type="ECO:0000313" key="2">
    <source>
        <dbReference type="Proteomes" id="UP000637578"/>
    </source>
</evidence>
<dbReference type="AlphaFoldDB" id="A0A8J3CJB1"/>